<comment type="caution">
    <text evidence="3">The sequence shown here is derived from an EMBL/GenBank/DDBJ whole genome shotgun (WGS) entry which is preliminary data.</text>
</comment>
<evidence type="ECO:0000256" key="1">
    <source>
        <dbReference type="ARBA" id="ARBA00006484"/>
    </source>
</evidence>
<reference evidence="3 4" key="1">
    <citation type="submission" date="2019-07" db="EMBL/GenBank/DDBJ databases">
        <title>Whole genome shotgun sequence of Lactobacillus rapi NBRC 109618.</title>
        <authorList>
            <person name="Hosoyama A."/>
            <person name="Uohara A."/>
            <person name="Ohji S."/>
            <person name="Ichikawa N."/>
        </authorList>
    </citation>
    <scope>NUCLEOTIDE SEQUENCE [LARGE SCALE GENOMIC DNA]</scope>
    <source>
        <strain evidence="3 4">NBRC 109618</strain>
    </source>
</reference>
<sequence length="247" mass="26088">MARFDNKVAIVTGGASGIGLETAKLFLNEGAKVVIGDFSDKGQEIVNELNTNDNALFVKTNVTNEDQVKNLINKAVEKFGHIDIMFANAGIANDGDITALPLAKWQRTIDINLTGVFLSDKYALEQMLKQGTGGNIVNSSSIHSMVALPNVTAYGAAKGGVKILTQTLAATYAKEGIRVNAIAPGYIDTPLLDKVNPGAKERLEKLHPLGRLGKPEEIAKAVAFLASDDASFIIGSTLVADGGYTSV</sequence>
<evidence type="ECO:0000313" key="3">
    <source>
        <dbReference type="EMBL" id="GEP73231.1"/>
    </source>
</evidence>
<dbReference type="OrthoDB" id="9805904at2"/>
<evidence type="ECO:0000256" key="2">
    <source>
        <dbReference type="ARBA" id="ARBA00023002"/>
    </source>
</evidence>
<dbReference type="PANTHER" id="PTHR24321">
    <property type="entry name" value="DEHYDROGENASES, SHORT CHAIN"/>
    <property type="match status" value="1"/>
</dbReference>
<evidence type="ECO:0000313" key="4">
    <source>
        <dbReference type="Proteomes" id="UP000321569"/>
    </source>
</evidence>
<dbReference type="FunFam" id="3.40.50.720:FF:000084">
    <property type="entry name" value="Short-chain dehydrogenase reductase"/>
    <property type="match status" value="1"/>
</dbReference>
<dbReference type="PANTHER" id="PTHR24321:SF11">
    <property type="entry name" value="BLR0893 PROTEIN"/>
    <property type="match status" value="1"/>
</dbReference>
<name>A0A512PPW4_9LACO</name>
<dbReference type="Gene3D" id="3.40.50.720">
    <property type="entry name" value="NAD(P)-binding Rossmann-like Domain"/>
    <property type="match status" value="1"/>
</dbReference>
<comment type="similarity">
    <text evidence="1">Belongs to the short-chain dehydrogenases/reductases (SDR) family.</text>
</comment>
<dbReference type="STRING" id="1423795.FD12_GL002079"/>
<dbReference type="InterPro" id="IPR020904">
    <property type="entry name" value="Sc_DH/Rdtase_CS"/>
</dbReference>
<keyword evidence="2" id="KW-0560">Oxidoreductase</keyword>
<dbReference type="PRINTS" id="PR00080">
    <property type="entry name" value="SDRFAMILY"/>
</dbReference>
<dbReference type="NCBIfam" id="NF005559">
    <property type="entry name" value="PRK07231.1"/>
    <property type="match status" value="1"/>
</dbReference>
<dbReference type="Pfam" id="PF13561">
    <property type="entry name" value="adh_short_C2"/>
    <property type="match status" value="1"/>
</dbReference>
<dbReference type="RefSeq" id="WP_056981033.1">
    <property type="nucleotide sequence ID" value="NZ_BKAM01000058.1"/>
</dbReference>
<dbReference type="InterPro" id="IPR002347">
    <property type="entry name" value="SDR_fam"/>
</dbReference>
<dbReference type="SUPFAM" id="SSF51735">
    <property type="entry name" value="NAD(P)-binding Rossmann-fold domains"/>
    <property type="match status" value="1"/>
</dbReference>
<dbReference type="GO" id="GO:0016491">
    <property type="term" value="F:oxidoreductase activity"/>
    <property type="evidence" value="ECO:0007669"/>
    <property type="project" value="UniProtKB-KW"/>
</dbReference>
<organism evidence="3 4">
    <name type="scientific">Lentilactobacillus rapi</name>
    <dbReference type="NCBI Taxonomy" id="481723"/>
    <lineage>
        <taxon>Bacteria</taxon>
        <taxon>Bacillati</taxon>
        <taxon>Bacillota</taxon>
        <taxon>Bacilli</taxon>
        <taxon>Lactobacillales</taxon>
        <taxon>Lactobacillaceae</taxon>
        <taxon>Lentilactobacillus</taxon>
    </lineage>
</organism>
<dbReference type="PROSITE" id="PS00061">
    <property type="entry name" value="ADH_SHORT"/>
    <property type="match status" value="1"/>
</dbReference>
<protein>
    <submittedName>
        <fullName evidence="3">Short-chain dehydrogenase</fullName>
    </submittedName>
</protein>
<dbReference type="InterPro" id="IPR036291">
    <property type="entry name" value="NAD(P)-bd_dom_sf"/>
</dbReference>
<dbReference type="EMBL" id="BKAM01000058">
    <property type="protein sequence ID" value="GEP73231.1"/>
    <property type="molecule type" value="Genomic_DNA"/>
</dbReference>
<dbReference type="AlphaFoldDB" id="A0A512PPW4"/>
<dbReference type="PRINTS" id="PR00081">
    <property type="entry name" value="GDHRDH"/>
</dbReference>
<accession>A0A512PPW4</accession>
<gene>
    <name evidence="3" type="ORF">LRA02_20990</name>
</gene>
<dbReference type="Proteomes" id="UP000321569">
    <property type="component" value="Unassembled WGS sequence"/>
</dbReference>
<dbReference type="GO" id="GO:0008206">
    <property type="term" value="P:bile acid metabolic process"/>
    <property type="evidence" value="ECO:0007669"/>
    <property type="project" value="UniProtKB-ARBA"/>
</dbReference>
<proteinExistence type="inferred from homology"/>